<feature type="compositionally biased region" description="Polar residues" evidence="7">
    <location>
        <begin position="94"/>
        <end position="103"/>
    </location>
</feature>
<reference evidence="10" key="1">
    <citation type="submission" date="2021-02" db="EMBL/GenBank/DDBJ databases">
        <authorList>
            <person name="Nowell W R."/>
        </authorList>
    </citation>
    <scope>NUCLEOTIDE SEQUENCE</scope>
</reference>
<dbReference type="PRINTS" id="PR01748">
    <property type="entry name" value="AP2TNSCPFCT"/>
</dbReference>
<evidence type="ECO:0000313" key="11">
    <source>
        <dbReference type="EMBL" id="CAF3679493.1"/>
    </source>
</evidence>
<evidence type="ECO:0000256" key="3">
    <source>
        <dbReference type="ARBA" id="ARBA00023015"/>
    </source>
</evidence>
<comment type="similarity">
    <text evidence="2">Belongs to the AP-2 family.</text>
</comment>
<evidence type="ECO:0000259" key="8">
    <source>
        <dbReference type="Pfam" id="PF03299"/>
    </source>
</evidence>
<feature type="compositionally biased region" description="Basic and acidic residues" evidence="7">
    <location>
        <begin position="202"/>
        <end position="213"/>
    </location>
</feature>
<evidence type="ECO:0000313" key="12">
    <source>
        <dbReference type="EMBL" id="CAF3912239.1"/>
    </source>
</evidence>
<feature type="compositionally biased region" description="Low complexity" evidence="7">
    <location>
        <begin position="29"/>
        <end position="47"/>
    </location>
</feature>
<dbReference type="GO" id="GO:0000981">
    <property type="term" value="F:DNA-binding transcription factor activity, RNA polymerase II-specific"/>
    <property type="evidence" value="ECO:0007669"/>
    <property type="project" value="TreeGrafter"/>
</dbReference>
<dbReference type="GO" id="GO:0005634">
    <property type="term" value="C:nucleus"/>
    <property type="evidence" value="ECO:0007669"/>
    <property type="project" value="UniProtKB-SubCell"/>
</dbReference>
<keyword evidence="13" id="KW-1185">Reference proteome</keyword>
<evidence type="ECO:0000256" key="6">
    <source>
        <dbReference type="ARBA" id="ARBA00023242"/>
    </source>
</evidence>
<dbReference type="PANTHER" id="PTHR10812">
    <property type="entry name" value="TRANSCRIPTION FACTOR AP-2"/>
    <property type="match status" value="1"/>
</dbReference>
<gene>
    <name evidence="10" type="ORF">GPM918_LOCUS21066</name>
    <name evidence="9" type="ORF">OVA965_LOCUS9490</name>
    <name evidence="12" type="ORF">SRO942_LOCUS21063</name>
    <name evidence="11" type="ORF">TMI583_LOCUS9486</name>
</gene>
<feature type="compositionally biased region" description="Polar residues" evidence="7">
    <location>
        <begin position="214"/>
        <end position="228"/>
    </location>
</feature>
<sequence>MPSAFDLIDSGGSTGPTTSSSSVDADKYGSSPTSSSSSSAGIPTFSSNNQRLSHPYENPPYFPPPFNPAFTQFDVQMAAVAAASVGNDPYSSPFSGHNGYPSNTYAQQTHHYHHAHHAHHPRTASSSSSSLDPLSMTTSFNPYDTRSYDPYNQYSYSRHSMLDAHELYSRNNTVVGDNGTSSLRILNGDGNINVPEQYRSSTSRDGRRSDTPRESGSFTSPSMSCGGQASPTDLFCSVPGRLALLSSTSKYKVTVGEVQRRLAPPECLNASLLGGVLRRAKSKNGGRLLREKLEKIGVNLPAGRRKAAQTTLLTSLVEGEAHQLAVDFRNVCEADFPSKVAGEYVARHHIDPNEIGARRNMILAAKQMTKEFVDILKQDRSPVNISPAQSQLRHSNSMLESSVQRALTTFSLITHGFGAPALTASLDAFQNYLTDQLKYYDKNFPMLLNNNSPDLLATTTSSSSSTPSKLDIKEDL</sequence>
<feature type="domain" description="Transcription factor AP-2 C-terminal" evidence="8">
    <location>
        <begin position="235"/>
        <end position="434"/>
    </location>
</feature>
<evidence type="ECO:0000256" key="7">
    <source>
        <dbReference type="SAM" id="MobiDB-lite"/>
    </source>
</evidence>
<dbReference type="Proteomes" id="UP000681722">
    <property type="component" value="Unassembled WGS sequence"/>
</dbReference>
<feature type="region of interest" description="Disordered" evidence="7">
    <location>
        <begin position="184"/>
        <end position="228"/>
    </location>
</feature>
<evidence type="ECO:0000313" key="13">
    <source>
        <dbReference type="Proteomes" id="UP000663829"/>
    </source>
</evidence>
<dbReference type="Proteomes" id="UP000677228">
    <property type="component" value="Unassembled WGS sequence"/>
</dbReference>
<dbReference type="AlphaFoldDB" id="A0A814SKM2"/>
<comment type="caution">
    <text evidence="10">The sequence shown here is derived from an EMBL/GenBank/DDBJ whole genome shotgun (WGS) entry which is preliminary data.</text>
</comment>
<dbReference type="EMBL" id="CAJNOK010003363">
    <property type="protein sequence ID" value="CAF0898328.1"/>
    <property type="molecule type" value="Genomic_DNA"/>
</dbReference>
<dbReference type="GO" id="GO:0042127">
    <property type="term" value="P:regulation of cell population proliferation"/>
    <property type="evidence" value="ECO:0007669"/>
    <property type="project" value="TreeGrafter"/>
</dbReference>
<dbReference type="OrthoDB" id="6252992at2759"/>
<accession>A0A814SKM2</accession>
<evidence type="ECO:0000313" key="10">
    <source>
        <dbReference type="EMBL" id="CAF1148714.1"/>
    </source>
</evidence>
<evidence type="ECO:0000313" key="9">
    <source>
        <dbReference type="EMBL" id="CAF0898328.1"/>
    </source>
</evidence>
<dbReference type="InterPro" id="IPR013854">
    <property type="entry name" value="TF_AP2_C"/>
</dbReference>
<dbReference type="EMBL" id="CAJOBA010003364">
    <property type="protein sequence ID" value="CAF3679493.1"/>
    <property type="molecule type" value="Genomic_DNA"/>
</dbReference>
<evidence type="ECO:0000256" key="4">
    <source>
        <dbReference type="ARBA" id="ARBA00023125"/>
    </source>
</evidence>
<keyword evidence="4" id="KW-0238">DNA-binding</keyword>
<dbReference type="EMBL" id="CAJOBC010006828">
    <property type="protein sequence ID" value="CAF3912239.1"/>
    <property type="molecule type" value="Genomic_DNA"/>
</dbReference>
<feature type="compositionally biased region" description="Basic residues" evidence="7">
    <location>
        <begin position="110"/>
        <end position="122"/>
    </location>
</feature>
<dbReference type="Pfam" id="PF03299">
    <property type="entry name" value="TF_AP-2"/>
    <property type="match status" value="1"/>
</dbReference>
<comment type="subcellular location">
    <subcellularLocation>
        <location evidence="1">Nucleus</location>
    </subcellularLocation>
</comment>
<protein>
    <recommendedName>
        <fullName evidence="8">Transcription factor AP-2 C-terminal domain-containing protein</fullName>
    </recommendedName>
</protein>
<dbReference type="InterPro" id="IPR004979">
    <property type="entry name" value="TF_AP2"/>
</dbReference>
<evidence type="ECO:0000256" key="2">
    <source>
        <dbReference type="ARBA" id="ARBA00007770"/>
    </source>
</evidence>
<feature type="region of interest" description="Disordered" evidence="7">
    <location>
        <begin position="457"/>
        <end position="476"/>
    </location>
</feature>
<dbReference type="Proteomes" id="UP000663829">
    <property type="component" value="Unassembled WGS sequence"/>
</dbReference>
<evidence type="ECO:0000256" key="1">
    <source>
        <dbReference type="ARBA" id="ARBA00004123"/>
    </source>
</evidence>
<keyword evidence="5" id="KW-0804">Transcription</keyword>
<proteinExistence type="inferred from homology"/>
<keyword evidence="6" id="KW-0539">Nucleus</keyword>
<name>A0A814SKM2_9BILA</name>
<feature type="compositionally biased region" description="Low complexity" evidence="7">
    <location>
        <begin position="458"/>
        <end position="468"/>
    </location>
</feature>
<keyword evidence="3" id="KW-0805">Transcription regulation</keyword>
<feature type="region of interest" description="Disordered" evidence="7">
    <location>
        <begin position="1"/>
        <end position="60"/>
    </location>
</feature>
<dbReference type="EMBL" id="CAJNOQ010006828">
    <property type="protein sequence ID" value="CAF1148714.1"/>
    <property type="molecule type" value="Genomic_DNA"/>
</dbReference>
<organism evidence="10 13">
    <name type="scientific">Didymodactylos carnosus</name>
    <dbReference type="NCBI Taxonomy" id="1234261"/>
    <lineage>
        <taxon>Eukaryota</taxon>
        <taxon>Metazoa</taxon>
        <taxon>Spiralia</taxon>
        <taxon>Gnathifera</taxon>
        <taxon>Rotifera</taxon>
        <taxon>Eurotatoria</taxon>
        <taxon>Bdelloidea</taxon>
        <taxon>Philodinida</taxon>
        <taxon>Philodinidae</taxon>
        <taxon>Didymodactylos</taxon>
    </lineage>
</organism>
<dbReference type="Proteomes" id="UP000682733">
    <property type="component" value="Unassembled WGS sequence"/>
</dbReference>
<evidence type="ECO:0000256" key="5">
    <source>
        <dbReference type="ARBA" id="ARBA00023163"/>
    </source>
</evidence>
<dbReference type="GO" id="GO:0000977">
    <property type="term" value="F:RNA polymerase II transcription regulatory region sequence-specific DNA binding"/>
    <property type="evidence" value="ECO:0007669"/>
    <property type="project" value="TreeGrafter"/>
</dbReference>
<feature type="region of interest" description="Disordered" evidence="7">
    <location>
        <begin position="94"/>
        <end position="133"/>
    </location>
</feature>
<dbReference type="PANTHER" id="PTHR10812:SF17">
    <property type="entry name" value="TRANSCRIPTION FACTOR AP-2, ISOFORM D"/>
    <property type="match status" value="1"/>
</dbReference>
<feature type="compositionally biased region" description="Low complexity" evidence="7">
    <location>
        <begin position="123"/>
        <end position="133"/>
    </location>
</feature>